<feature type="transmembrane region" description="Helical" evidence="7">
    <location>
        <begin position="22"/>
        <end position="40"/>
    </location>
</feature>
<feature type="transmembrane region" description="Helical" evidence="7">
    <location>
        <begin position="380"/>
        <end position="404"/>
    </location>
</feature>
<comment type="subcellular location">
    <subcellularLocation>
        <location evidence="1">Cell membrane</location>
        <topology evidence="1">Multi-pass membrane protein</topology>
    </subcellularLocation>
</comment>
<evidence type="ECO:0000256" key="5">
    <source>
        <dbReference type="ARBA" id="ARBA00022989"/>
    </source>
</evidence>
<organism evidence="9 10">
    <name type="scientific">Kribbella capetownensis</name>
    <dbReference type="NCBI Taxonomy" id="1572659"/>
    <lineage>
        <taxon>Bacteria</taxon>
        <taxon>Bacillati</taxon>
        <taxon>Actinomycetota</taxon>
        <taxon>Actinomycetes</taxon>
        <taxon>Propionibacteriales</taxon>
        <taxon>Kribbellaceae</taxon>
        <taxon>Kribbella</taxon>
    </lineage>
</organism>
<dbReference type="PANTHER" id="PTHR23517">
    <property type="entry name" value="RESISTANCE PROTEIN MDTM, PUTATIVE-RELATED-RELATED"/>
    <property type="match status" value="1"/>
</dbReference>
<dbReference type="GO" id="GO:0005886">
    <property type="term" value="C:plasma membrane"/>
    <property type="evidence" value="ECO:0007669"/>
    <property type="project" value="UniProtKB-SubCell"/>
</dbReference>
<dbReference type="InterPro" id="IPR036259">
    <property type="entry name" value="MFS_trans_sf"/>
</dbReference>
<dbReference type="InterPro" id="IPR050171">
    <property type="entry name" value="MFS_Transporters"/>
</dbReference>
<dbReference type="OrthoDB" id="3177957at2"/>
<dbReference type="EMBL" id="SJKD01000004">
    <property type="protein sequence ID" value="TCC48941.1"/>
    <property type="molecule type" value="Genomic_DNA"/>
</dbReference>
<proteinExistence type="predicted"/>
<name>A0A4R0JNW3_9ACTN</name>
<evidence type="ECO:0000256" key="2">
    <source>
        <dbReference type="ARBA" id="ARBA00022448"/>
    </source>
</evidence>
<dbReference type="Proteomes" id="UP000293342">
    <property type="component" value="Unassembled WGS sequence"/>
</dbReference>
<keyword evidence="5 7" id="KW-1133">Transmembrane helix</keyword>
<feature type="transmembrane region" description="Helical" evidence="7">
    <location>
        <begin position="220"/>
        <end position="247"/>
    </location>
</feature>
<dbReference type="SUPFAM" id="SSF103473">
    <property type="entry name" value="MFS general substrate transporter"/>
    <property type="match status" value="1"/>
</dbReference>
<feature type="transmembrane region" description="Helical" evidence="7">
    <location>
        <begin position="118"/>
        <end position="138"/>
    </location>
</feature>
<keyword evidence="2" id="KW-0813">Transport</keyword>
<feature type="transmembrane region" description="Helical" evidence="7">
    <location>
        <begin position="90"/>
        <end position="112"/>
    </location>
</feature>
<feature type="transmembrane region" description="Helical" evidence="7">
    <location>
        <begin position="312"/>
        <end position="338"/>
    </location>
</feature>
<dbReference type="Pfam" id="PF07690">
    <property type="entry name" value="MFS_1"/>
    <property type="match status" value="1"/>
</dbReference>
<feature type="transmembrane region" description="Helical" evidence="7">
    <location>
        <begin position="181"/>
        <end position="199"/>
    </location>
</feature>
<reference evidence="9 10" key="1">
    <citation type="submission" date="2019-02" db="EMBL/GenBank/DDBJ databases">
        <title>Kribbella capetownensis sp. nov. and Kribbella speibonae sp. nov., isolated from soil.</title>
        <authorList>
            <person name="Curtis S.M."/>
            <person name="Norton I."/>
            <person name="Everest G.J."/>
            <person name="Meyers P.R."/>
        </authorList>
    </citation>
    <scope>NUCLEOTIDE SEQUENCE [LARGE SCALE GENOMIC DNA]</scope>
    <source>
        <strain evidence="9 10">YM53</strain>
    </source>
</reference>
<dbReference type="AlphaFoldDB" id="A0A4R0JNW3"/>
<evidence type="ECO:0000256" key="6">
    <source>
        <dbReference type="ARBA" id="ARBA00023136"/>
    </source>
</evidence>
<evidence type="ECO:0000313" key="9">
    <source>
        <dbReference type="EMBL" id="TCC48941.1"/>
    </source>
</evidence>
<dbReference type="PANTHER" id="PTHR23517:SF13">
    <property type="entry name" value="MAJOR FACILITATOR SUPERFAMILY MFS_1"/>
    <property type="match status" value="1"/>
</dbReference>
<accession>A0A4R0JNW3</accession>
<evidence type="ECO:0000256" key="1">
    <source>
        <dbReference type="ARBA" id="ARBA00004651"/>
    </source>
</evidence>
<feature type="transmembrane region" description="Helical" evidence="7">
    <location>
        <begin position="259"/>
        <end position="279"/>
    </location>
</feature>
<dbReference type="InterPro" id="IPR011701">
    <property type="entry name" value="MFS"/>
</dbReference>
<evidence type="ECO:0000256" key="3">
    <source>
        <dbReference type="ARBA" id="ARBA00022475"/>
    </source>
</evidence>
<dbReference type="InterPro" id="IPR020846">
    <property type="entry name" value="MFS_dom"/>
</dbReference>
<keyword evidence="3" id="KW-1003">Cell membrane</keyword>
<keyword evidence="6 7" id="KW-0472">Membrane</keyword>
<protein>
    <submittedName>
        <fullName evidence="9">MFS transporter</fullName>
    </submittedName>
</protein>
<dbReference type="RefSeq" id="WP_131515177.1">
    <property type="nucleotide sequence ID" value="NZ_SJKD01000004.1"/>
</dbReference>
<evidence type="ECO:0000259" key="8">
    <source>
        <dbReference type="PROSITE" id="PS50850"/>
    </source>
</evidence>
<keyword evidence="10" id="KW-1185">Reference proteome</keyword>
<gene>
    <name evidence="9" type="ORF">E0H75_20480</name>
</gene>
<feature type="transmembrane region" description="Helical" evidence="7">
    <location>
        <begin position="150"/>
        <end position="169"/>
    </location>
</feature>
<dbReference type="Gene3D" id="1.20.1250.20">
    <property type="entry name" value="MFS general substrate transporter like domains"/>
    <property type="match status" value="1"/>
</dbReference>
<dbReference type="GO" id="GO:0022857">
    <property type="term" value="F:transmembrane transporter activity"/>
    <property type="evidence" value="ECO:0007669"/>
    <property type="project" value="InterPro"/>
</dbReference>
<feature type="domain" description="Major facilitator superfamily (MFS) profile" evidence="8">
    <location>
        <begin position="1"/>
        <end position="407"/>
    </location>
</feature>
<keyword evidence="4 7" id="KW-0812">Transmembrane</keyword>
<dbReference type="PROSITE" id="PS50850">
    <property type="entry name" value="MFS"/>
    <property type="match status" value="1"/>
</dbReference>
<feature type="transmembrane region" description="Helical" evidence="7">
    <location>
        <begin position="60"/>
        <end position="78"/>
    </location>
</feature>
<evidence type="ECO:0000256" key="7">
    <source>
        <dbReference type="SAM" id="Phobius"/>
    </source>
</evidence>
<feature type="transmembrane region" description="Helical" evidence="7">
    <location>
        <begin position="350"/>
        <end position="374"/>
    </location>
</feature>
<comment type="caution">
    <text evidence="9">The sequence shown here is derived from an EMBL/GenBank/DDBJ whole genome shotgun (WGS) entry which is preliminary data.</text>
</comment>
<feature type="transmembrane region" description="Helical" evidence="7">
    <location>
        <begin position="288"/>
        <end position="306"/>
    </location>
</feature>
<evidence type="ECO:0000256" key="4">
    <source>
        <dbReference type="ARBA" id="ARBA00022692"/>
    </source>
</evidence>
<sequence>MTALDLPATTSAPARRTLSRRASFWVAAAVAAISLWTSAAPTTTYPLYAATWHLTPTATTAIFAVYPVVLVAFLLIFGQLSDYIGRRQTMLYGVGAMLAGVLFFAVAPSVGWVYAGRALMGAGVGLALTPATAAAVELSARGKASRASSITTAATAVGLALATIVGGGLIEYAPAPLHLDFWVLLAVIAVVFAAVWQMPRHTKDESQGRWRPRPITVAKGIRVLYLAAALSVTAAYAFGSVFLALGAEIIRDLVGTGNIFVIGLLLAIFSAATGTTAIAGRRFPATRLVPLGAVLTLVDLGLLELASTQHSLPFFVATTVVGGTAYALLFSGGLGLIATHAPTHHRGGTVAAAYLVAYLLQGTIALTLGLVATASGLSTALLLGVTVIGTLALLVILAAGLLAARSRGPAKEA</sequence>
<evidence type="ECO:0000313" key="10">
    <source>
        <dbReference type="Proteomes" id="UP000293342"/>
    </source>
</evidence>